<dbReference type="AlphaFoldDB" id="A0A3L7AR76"/>
<gene>
    <name evidence="2" type="ORF">D9V34_07080</name>
</gene>
<feature type="transmembrane region" description="Helical" evidence="1">
    <location>
        <begin position="23"/>
        <end position="47"/>
    </location>
</feature>
<keyword evidence="1" id="KW-1133">Transmembrane helix</keyword>
<dbReference type="EMBL" id="RCUY01000005">
    <property type="protein sequence ID" value="RLP82999.1"/>
    <property type="molecule type" value="Genomic_DNA"/>
</dbReference>
<evidence type="ECO:0000256" key="1">
    <source>
        <dbReference type="SAM" id="Phobius"/>
    </source>
</evidence>
<reference evidence="2 3" key="1">
    <citation type="submission" date="2018-10" db="EMBL/GenBank/DDBJ databases">
        <authorList>
            <person name="Li J."/>
        </authorList>
    </citation>
    <scope>NUCLEOTIDE SEQUENCE [LARGE SCALE GENOMIC DNA]</scope>
    <source>
        <strain evidence="2 3">JCM 11654</strain>
    </source>
</reference>
<comment type="caution">
    <text evidence="2">The sequence shown here is derived from an EMBL/GenBank/DDBJ whole genome shotgun (WGS) entry which is preliminary data.</text>
</comment>
<dbReference type="Proteomes" id="UP000269438">
    <property type="component" value="Unassembled WGS sequence"/>
</dbReference>
<protein>
    <submittedName>
        <fullName evidence="2">Uncharacterized protein</fullName>
    </submittedName>
</protein>
<evidence type="ECO:0000313" key="3">
    <source>
        <dbReference type="Proteomes" id="UP000269438"/>
    </source>
</evidence>
<sequence length="104" mass="11082">MTHQHASPSGEIWFRNQRVWRTVLAVGIPAVISLVAIVPEIIQAILAEAGESLPAGVRTALLGVAAAITTVAAVISRIMAIPAVDRWLRTYTPFGSSPRAENRG</sequence>
<keyword evidence="1" id="KW-0812">Transmembrane</keyword>
<feature type="transmembrane region" description="Helical" evidence="1">
    <location>
        <begin position="59"/>
        <end position="80"/>
    </location>
</feature>
<evidence type="ECO:0000313" key="2">
    <source>
        <dbReference type="EMBL" id="RLP82999.1"/>
    </source>
</evidence>
<proteinExistence type="predicted"/>
<keyword evidence="1" id="KW-0472">Membrane</keyword>
<accession>A0A3L7AR76</accession>
<dbReference type="OrthoDB" id="4982928at2"/>
<name>A0A3L7AR76_9MICO</name>
<dbReference type="RefSeq" id="WP_121688137.1">
    <property type="nucleotide sequence ID" value="NZ_RCUY01000005.1"/>
</dbReference>
<keyword evidence="3" id="KW-1185">Reference proteome</keyword>
<organism evidence="2 3">
    <name type="scientific">Mycetocola lacteus</name>
    <dbReference type="NCBI Taxonomy" id="76637"/>
    <lineage>
        <taxon>Bacteria</taxon>
        <taxon>Bacillati</taxon>
        <taxon>Actinomycetota</taxon>
        <taxon>Actinomycetes</taxon>
        <taxon>Micrococcales</taxon>
        <taxon>Microbacteriaceae</taxon>
        <taxon>Mycetocola</taxon>
    </lineage>
</organism>